<reference evidence="2" key="2">
    <citation type="submission" date="2022-06" db="UniProtKB">
        <authorList>
            <consortium name="EnsemblMetazoa"/>
        </authorList>
    </citation>
    <scope>IDENTIFICATION</scope>
    <source>
        <strain evidence="2">PS312</strain>
    </source>
</reference>
<organism evidence="2 3">
    <name type="scientific">Pristionchus pacificus</name>
    <name type="common">Parasitic nematode worm</name>
    <dbReference type="NCBI Taxonomy" id="54126"/>
    <lineage>
        <taxon>Eukaryota</taxon>
        <taxon>Metazoa</taxon>
        <taxon>Ecdysozoa</taxon>
        <taxon>Nematoda</taxon>
        <taxon>Chromadorea</taxon>
        <taxon>Rhabditida</taxon>
        <taxon>Rhabditina</taxon>
        <taxon>Diplogasteromorpha</taxon>
        <taxon>Diplogasteroidea</taxon>
        <taxon>Neodiplogasteridae</taxon>
        <taxon>Pristionchus</taxon>
    </lineage>
</organism>
<dbReference type="Proteomes" id="UP000005239">
    <property type="component" value="Unassembled WGS sequence"/>
</dbReference>
<accession>A0A8R1YHL6</accession>
<evidence type="ECO:0000313" key="2">
    <source>
        <dbReference type="EnsemblMetazoa" id="PPA23106.1"/>
    </source>
</evidence>
<sequence length="367" mass="41629">MSQPLFSDDEDSQRFSKQLQGLNIVSLLPADYVPSASGARAANKENAAWRANGRTKDENDSGDDYSFTASPSKSVKRPGRLVLSDNADPENETAPGSPHTDVTPALSPFTPKKEEEADEDEWAEQDGQQTPDETRTPRNAGASTKRRRMLRKIKIGMAEQAEAAQRDGIDMDFVFVGEDTPIAPTPFRLRSSGRHSRVSYRNMDWSHEKTDRQSKRRSGPLFDESEEDRVVAREWEMEREQRRKKVQRKRKKGEKGTPTTVPGSGFSLSDDEPLATVAKRMRVEQEGGREEGRASRKRKDRGERITSITVSDEWGFSISDDETLLDIARELKLDKKRDKRDKAYHGWKGKKEGEDGAGEYQIKRRQR</sequence>
<name>A0A2A6BN61_PRIPA</name>
<gene>
    <name evidence="2" type="primary">WBGene00112660</name>
</gene>
<evidence type="ECO:0000313" key="3">
    <source>
        <dbReference type="Proteomes" id="UP000005239"/>
    </source>
</evidence>
<feature type="compositionally biased region" description="Basic and acidic residues" evidence="1">
    <location>
        <begin position="228"/>
        <end position="241"/>
    </location>
</feature>
<feature type="region of interest" description="Disordered" evidence="1">
    <location>
        <begin position="181"/>
        <end position="304"/>
    </location>
</feature>
<feature type="compositionally biased region" description="Basic and acidic residues" evidence="1">
    <location>
        <begin position="204"/>
        <end position="213"/>
    </location>
</feature>
<dbReference type="EnsemblMetazoa" id="PPA23106.1">
    <property type="protein sequence ID" value="PPA23106.1"/>
    <property type="gene ID" value="WBGene00112660"/>
</dbReference>
<proteinExistence type="predicted"/>
<feature type="compositionally biased region" description="Basic and acidic residues" evidence="1">
    <location>
        <begin position="335"/>
        <end position="354"/>
    </location>
</feature>
<accession>A0A2A6BN61</accession>
<feature type="compositionally biased region" description="Basic and acidic residues" evidence="1">
    <location>
        <begin position="281"/>
        <end position="304"/>
    </location>
</feature>
<feature type="region of interest" description="Disordered" evidence="1">
    <location>
        <begin position="37"/>
        <end position="152"/>
    </location>
</feature>
<feature type="region of interest" description="Disordered" evidence="1">
    <location>
        <begin position="335"/>
        <end position="367"/>
    </location>
</feature>
<reference evidence="3" key="1">
    <citation type="journal article" date="2008" name="Nat. Genet.">
        <title>The Pristionchus pacificus genome provides a unique perspective on nematode lifestyle and parasitism.</title>
        <authorList>
            <person name="Dieterich C."/>
            <person name="Clifton S.W."/>
            <person name="Schuster L.N."/>
            <person name="Chinwalla A."/>
            <person name="Delehaunty K."/>
            <person name="Dinkelacker I."/>
            <person name="Fulton L."/>
            <person name="Fulton R."/>
            <person name="Godfrey J."/>
            <person name="Minx P."/>
            <person name="Mitreva M."/>
            <person name="Roeseler W."/>
            <person name="Tian H."/>
            <person name="Witte H."/>
            <person name="Yang S.P."/>
            <person name="Wilson R.K."/>
            <person name="Sommer R.J."/>
        </authorList>
    </citation>
    <scope>NUCLEOTIDE SEQUENCE [LARGE SCALE GENOMIC DNA]</scope>
    <source>
        <strain evidence="3">PS312</strain>
    </source>
</reference>
<feature type="compositionally biased region" description="Basic residues" evidence="1">
    <location>
        <begin position="242"/>
        <end position="253"/>
    </location>
</feature>
<keyword evidence="3" id="KW-1185">Reference proteome</keyword>
<protein>
    <submittedName>
        <fullName evidence="2">Uncharacterized protein</fullName>
    </submittedName>
</protein>
<dbReference type="AlphaFoldDB" id="A0A2A6BN61"/>
<evidence type="ECO:0000256" key="1">
    <source>
        <dbReference type="SAM" id="MobiDB-lite"/>
    </source>
</evidence>